<dbReference type="GO" id="GO:0003700">
    <property type="term" value="F:DNA-binding transcription factor activity"/>
    <property type="evidence" value="ECO:0007669"/>
    <property type="project" value="InterPro"/>
</dbReference>
<dbReference type="Proteomes" id="UP000198728">
    <property type="component" value="Unassembled WGS sequence"/>
</dbReference>
<reference evidence="5 6" key="1">
    <citation type="submission" date="2016-10" db="EMBL/GenBank/DDBJ databases">
        <authorList>
            <person name="de Groot N.N."/>
        </authorList>
    </citation>
    <scope>NUCLEOTIDE SEQUENCE [LARGE SCALE GENOMIC DNA]</scope>
    <source>
        <strain evidence="5 6">DSM 19548</strain>
    </source>
</reference>
<dbReference type="AlphaFoldDB" id="A0A1I1IN66"/>
<accession>A0A1I1IN66</accession>
<protein>
    <submittedName>
        <fullName evidence="5">GntR family transcriptional regulator</fullName>
    </submittedName>
</protein>
<dbReference type="GO" id="GO:0003677">
    <property type="term" value="F:DNA binding"/>
    <property type="evidence" value="ECO:0007669"/>
    <property type="project" value="UniProtKB-KW"/>
</dbReference>
<feature type="domain" description="HTH gntR-type" evidence="4">
    <location>
        <begin position="13"/>
        <end position="81"/>
    </location>
</feature>
<dbReference type="InterPro" id="IPR000524">
    <property type="entry name" value="Tscrpt_reg_HTH_GntR"/>
</dbReference>
<dbReference type="CDD" id="cd07377">
    <property type="entry name" value="WHTH_GntR"/>
    <property type="match status" value="1"/>
</dbReference>
<dbReference type="InterPro" id="IPR036388">
    <property type="entry name" value="WH-like_DNA-bd_sf"/>
</dbReference>
<evidence type="ECO:0000313" key="5">
    <source>
        <dbReference type="EMBL" id="SFC37687.1"/>
    </source>
</evidence>
<dbReference type="PANTHER" id="PTHR44846">
    <property type="entry name" value="MANNOSYL-D-GLYCERATE TRANSPORT/METABOLISM SYSTEM REPRESSOR MNGR-RELATED"/>
    <property type="match status" value="1"/>
</dbReference>
<dbReference type="SUPFAM" id="SSF46785">
    <property type="entry name" value="Winged helix' DNA-binding domain"/>
    <property type="match status" value="1"/>
</dbReference>
<dbReference type="SMART" id="SM00866">
    <property type="entry name" value="UTRA"/>
    <property type="match status" value="1"/>
</dbReference>
<organism evidence="5 6">
    <name type="scientific">Tropicimonas isoalkanivorans</name>
    <dbReference type="NCBI Taxonomy" id="441112"/>
    <lineage>
        <taxon>Bacteria</taxon>
        <taxon>Pseudomonadati</taxon>
        <taxon>Pseudomonadota</taxon>
        <taxon>Alphaproteobacteria</taxon>
        <taxon>Rhodobacterales</taxon>
        <taxon>Roseobacteraceae</taxon>
        <taxon>Tropicimonas</taxon>
    </lineage>
</organism>
<dbReference type="InterPro" id="IPR036390">
    <property type="entry name" value="WH_DNA-bd_sf"/>
</dbReference>
<dbReference type="InterPro" id="IPR050679">
    <property type="entry name" value="Bact_HTH_transcr_reg"/>
</dbReference>
<dbReference type="InterPro" id="IPR011663">
    <property type="entry name" value="UTRA"/>
</dbReference>
<dbReference type="RefSeq" id="WP_093360476.1">
    <property type="nucleotide sequence ID" value="NZ_FOLG01000004.1"/>
</dbReference>
<proteinExistence type="predicted"/>
<evidence type="ECO:0000256" key="2">
    <source>
        <dbReference type="ARBA" id="ARBA00023125"/>
    </source>
</evidence>
<dbReference type="Pfam" id="PF07702">
    <property type="entry name" value="UTRA"/>
    <property type="match status" value="1"/>
</dbReference>
<dbReference type="Gene3D" id="3.40.1410.10">
    <property type="entry name" value="Chorismate lyase-like"/>
    <property type="match status" value="1"/>
</dbReference>
<gene>
    <name evidence="5" type="ORF">SAMN04488094_104157</name>
</gene>
<keyword evidence="1" id="KW-0805">Transcription regulation</keyword>
<dbReference type="SMART" id="SM00345">
    <property type="entry name" value="HTH_GNTR"/>
    <property type="match status" value="1"/>
</dbReference>
<dbReference type="PROSITE" id="PS50949">
    <property type="entry name" value="HTH_GNTR"/>
    <property type="match status" value="1"/>
</dbReference>
<evidence type="ECO:0000313" key="6">
    <source>
        <dbReference type="Proteomes" id="UP000198728"/>
    </source>
</evidence>
<dbReference type="Gene3D" id="1.10.10.10">
    <property type="entry name" value="Winged helix-like DNA-binding domain superfamily/Winged helix DNA-binding domain"/>
    <property type="match status" value="1"/>
</dbReference>
<dbReference type="InterPro" id="IPR028978">
    <property type="entry name" value="Chorismate_lyase_/UTRA_dom_sf"/>
</dbReference>
<dbReference type="SUPFAM" id="SSF64288">
    <property type="entry name" value="Chorismate lyase-like"/>
    <property type="match status" value="1"/>
</dbReference>
<sequence length="243" mass="27380">MTSRDRLEEDSRLPAYLRLRDRIAERIAAGEWTAEDALPSENILSREEGLSVGTVRKALQQLVAEGLLERRQGAGTFLRKPAFEPTLFRFFALQGADRTKTIPVSRLVARSVQNAPEEAAEVLGTTDCIRIDRVRLLQDQPILSEEIWLPRERFEGIETVPEVEIGPLLYPFYLERFGAFVAHAEDEVSFASPPKAVAKRLGLAAGEFVAVIERTAFGLDGRPIEWRRSMGPARSFRYRSRIG</sequence>
<keyword evidence="6" id="KW-1185">Reference proteome</keyword>
<evidence type="ECO:0000256" key="1">
    <source>
        <dbReference type="ARBA" id="ARBA00023015"/>
    </source>
</evidence>
<dbReference type="PANTHER" id="PTHR44846:SF1">
    <property type="entry name" value="MANNOSYL-D-GLYCERATE TRANSPORT_METABOLISM SYSTEM REPRESSOR MNGR-RELATED"/>
    <property type="match status" value="1"/>
</dbReference>
<dbReference type="GO" id="GO:0045892">
    <property type="term" value="P:negative regulation of DNA-templated transcription"/>
    <property type="evidence" value="ECO:0007669"/>
    <property type="project" value="TreeGrafter"/>
</dbReference>
<dbReference type="OrthoDB" id="9794015at2"/>
<keyword evidence="2" id="KW-0238">DNA-binding</keyword>
<keyword evidence="3" id="KW-0804">Transcription</keyword>
<evidence type="ECO:0000256" key="3">
    <source>
        <dbReference type="ARBA" id="ARBA00023163"/>
    </source>
</evidence>
<name>A0A1I1IN66_9RHOB</name>
<dbReference type="EMBL" id="FOLG01000004">
    <property type="protein sequence ID" value="SFC37687.1"/>
    <property type="molecule type" value="Genomic_DNA"/>
</dbReference>
<dbReference type="Pfam" id="PF00392">
    <property type="entry name" value="GntR"/>
    <property type="match status" value="1"/>
</dbReference>
<evidence type="ECO:0000259" key="4">
    <source>
        <dbReference type="PROSITE" id="PS50949"/>
    </source>
</evidence>
<dbReference type="STRING" id="441112.SAMN04488094_104157"/>